<name>A0AAJ1X0N9_9ACTN</name>
<dbReference type="SUPFAM" id="SSF54909">
    <property type="entry name" value="Dimeric alpha+beta barrel"/>
    <property type="match status" value="1"/>
</dbReference>
<dbReference type="Gene3D" id="3.30.70.100">
    <property type="match status" value="1"/>
</dbReference>
<keyword evidence="2" id="KW-0560">Oxidoreductase</keyword>
<feature type="domain" description="ABM" evidence="1">
    <location>
        <begin position="15"/>
        <end position="77"/>
    </location>
</feature>
<dbReference type="Pfam" id="PF03992">
    <property type="entry name" value="ABM"/>
    <property type="match status" value="1"/>
</dbReference>
<dbReference type="EMBL" id="JAUTAN010000001">
    <property type="protein sequence ID" value="MDQ1104753.1"/>
    <property type="molecule type" value="Genomic_DNA"/>
</dbReference>
<dbReference type="RefSeq" id="WP_307200363.1">
    <property type="nucleotide sequence ID" value="NZ_JAUTAN010000001.1"/>
</dbReference>
<dbReference type="InterPro" id="IPR007138">
    <property type="entry name" value="ABM_dom"/>
</dbReference>
<comment type="caution">
    <text evidence="2">The sequence shown here is derived from an EMBL/GenBank/DDBJ whole genome shotgun (WGS) entry which is preliminary data.</text>
</comment>
<organism evidence="2 3">
    <name type="scientific">Nocardioides zeae</name>
    <dbReference type="NCBI Taxonomy" id="1457234"/>
    <lineage>
        <taxon>Bacteria</taxon>
        <taxon>Bacillati</taxon>
        <taxon>Actinomycetota</taxon>
        <taxon>Actinomycetes</taxon>
        <taxon>Propionibacteriales</taxon>
        <taxon>Nocardioidaceae</taxon>
        <taxon>Nocardioides</taxon>
    </lineage>
</organism>
<dbReference type="GO" id="GO:0004497">
    <property type="term" value="F:monooxygenase activity"/>
    <property type="evidence" value="ECO:0007669"/>
    <property type="project" value="UniProtKB-KW"/>
</dbReference>
<dbReference type="AlphaFoldDB" id="A0AAJ1X0N9"/>
<dbReference type="InterPro" id="IPR011008">
    <property type="entry name" value="Dimeric_a/b-barrel"/>
</dbReference>
<accession>A0AAJ1X0N9</accession>
<evidence type="ECO:0000259" key="1">
    <source>
        <dbReference type="Pfam" id="PF03992"/>
    </source>
</evidence>
<proteinExistence type="predicted"/>
<dbReference type="Proteomes" id="UP001239215">
    <property type="component" value="Unassembled WGS sequence"/>
</dbReference>
<sequence length="124" mass="13802">MQDFSTDRHDQLLGIARFTFVEGGAATFKRLSARCMEIVRTQDSGTLQYDIYLDDDETGAVVIERYRDSSALIEHLENIGPELMQEVLATAVSVEGETLGRPSDELRARMSGGPVRLFAPFLSM</sequence>
<protein>
    <submittedName>
        <fullName evidence="2">Quinol monooxygenase YgiN</fullName>
    </submittedName>
</protein>
<gene>
    <name evidence="2" type="ORF">QE405_002037</name>
</gene>
<evidence type="ECO:0000313" key="2">
    <source>
        <dbReference type="EMBL" id="MDQ1104753.1"/>
    </source>
</evidence>
<evidence type="ECO:0000313" key="3">
    <source>
        <dbReference type="Proteomes" id="UP001239215"/>
    </source>
</evidence>
<keyword evidence="2" id="KW-0503">Monooxygenase</keyword>
<reference evidence="2" key="1">
    <citation type="submission" date="2023-07" db="EMBL/GenBank/DDBJ databases">
        <title>Functional and genomic diversity of the sorghum phyllosphere microbiome.</title>
        <authorList>
            <person name="Shade A."/>
        </authorList>
    </citation>
    <scope>NUCLEOTIDE SEQUENCE</scope>
    <source>
        <strain evidence="2">SORGH_AS_1067</strain>
    </source>
</reference>